<dbReference type="GO" id="GO:0046872">
    <property type="term" value="F:metal ion binding"/>
    <property type="evidence" value="ECO:0007669"/>
    <property type="project" value="UniProtKB-KW"/>
</dbReference>
<dbReference type="OrthoDB" id="7375239at2"/>
<dbReference type="EMBL" id="CP042906">
    <property type="protein sequence ID" value="QEX15786.1"/>
    <property type="molecule type" value="Genomic_DNA"/>
</dbReference>
<evidence type="ECO:0008006" key="4">
    <source>
        <dbReference type="Google" id="ProtNLM"/>
    </source>
</evidence>
<organism evidence="2 3">
    <name type="scientific">Hypericibacter terrae</name>
    <dbReference type="NCBI Taxonomy" id="2602015"/>
    <lineage>
        <taxon>Bacteria</taxon>
        <taxon>Pseudomonadati</taxon>
        <taxon>Pseudomonadota</taxon>
        <taxon>Alphaproteobacteria</taxon>
        <taxon>Rhodospirillales</taxon>
        <taxon>Dongiaceae</taxon>
        <taxon>Hypericibacter</taxon>
    </lineage>
</organism>
<evidence type="ECO:0000313" key="3">
    <source>
        <dbReference type="Proteomes" id="UP000326202"/>
    </source>
</evidence>
<dbReference type="AlphaFoldDB" id="A0A5J6MM25"/>
<evidence type="ECO:0000313" key="2">
    <source>
        <dbReference type="EMBL" id="QEX15786.1"/>
    </source>
</evidence>
<protein>
    <recommendedName>
        <fullName evidence="4">Leucyl aminopeptidase</fullName>
    </recommendedName>
</protein>
<dbReference type="KEGG" id="htq:FRZ44_10730"/>
<name>A0A5J6MM25_9PROT</name>
<dbReference type="PANTHER" id="PTHR34448:SF1">
    <property type="entry name" value="BLL6088 PROTEIN"/>
    <property type="match status" value="1"/>
</dbReference>
<dbReference type="SUPFAM" id="SSF144052">
    <property type="entry name" value="Thermophilic metalloprotease-like"/>
    <property type="match status" value="1"/>
</dbReference>
<dbReference type="Proteomes" id="UP000326202">
    <property type="component" value="Chromosome"/>
</dbReference>
<dbReference type="InterPro" id="IPR052170">
    <property type="entry name" value="M29_Exopeptidase"/>
</dbReference>
<sequence length="347" mass="37640">MAHGEYGPKLSRAADVLVRDLMCVKRGESLLIAADTGTDRAAVEALQDSGYRQGAKVASLILAPQLPFQGALADEYMPSHVRAAINECDVCIDLCFPYLAGSKAYDHAMHNNRTRYFLGADVGTEELIRLMGKVDLDTLLEVGDVFGAYVQEHTGKECRITTREGTDVTFALAKPDGLGLAKATKPGGYFMPGTVLLLPELKSVEGTIVVRHFFHEYYTESAEPVTLKIKGKVQDVIGGGSEHKVMRRSIARAGNGDYGYVVHFTCGIHPAARLTGKSFMEDQRVMGSNAVGLGLPPWEPGGGENHPDIVFTMQSIWIDGQPIVKDGVVVGPPHLREAMKKLQPVFT</sequence>
<reference evidence="2 3" key="1">
    <citation type="submission" date="2019-08" db="EMBL/GenBank/DDBJ databases">
        <title>Hyperibacter terrae gen. nov., sp. nov. and Hyperibacter viscosus sp. nov., two new members in the family Rhodospirillaceae isolated from the rhizosphere of Hypericum perforatum.</title>
        <authorList>
            <person name="Noviana Z."/>
        </authorList>
    </citation>
    <scope>NUCLEOTIDE SEQUENCE [LARGE SCALE GENOMIC DNA]</scope>
    <source>
        <strain evidence="2 3">R5913</strain>
    </source>
</reference>
<dbReference type="RefSeq" id="WP_151176208.1">
    <property type="nucleotide sequence ID" value="NZ_CP042906.1"/>
</dbReference>
<accession>A0A5J6MM25</accession>
<dbReference type="Pfam" id="PF26233">
    <property type="entry name" value="NicX"/>
    <property type="match status" value="1"/>
</dbReference>
<evidence type="ECO:0000256" key="1">
    <source>
        <dbReference type="ARBA" id="ARBA00022723"/>
    </source>
</evidence>
<keyword evidence="3" id="KW-1185">Reference proteome</keyword>
<dbReference type="InterPro" id="IPR058739">
    <property type="entry name" value="NicX"/>
</dbReference>
<keyword evidence="1" id="KW-0479">Metal-binding</keyword>
<gene>
    <name evidence="2" type="ORF">FRZ44_10730</name>
</gene>
<proteinExistence type="predicted"/>
<dbReference type="PANTHER" id="PTHR34448">
    <property type="entry name" value="AMINOPEPTIDASE"/>
    <property type="match status" value="1"/>
</dbReference>